<feature type="region of interest" description="Disordered" evidence="2">
    <location>
        <begin position="156"/>
        <end position="177"/>
    </location>
</feature>
<keyword evidence="1" id="KW-0560">Oxidoreductase</keyword>
<dbReference type="VEuPathDB" id="FungiDB:ASPGLDRAFT_1497323"/>
<evidence type="ECO:0008006" key="5">
    <source>
        <dbReference type="Google" id="ProtNLM"/>
    </source>
</evidence>
<reference evidence="4" key="1">
    <citation type="journal article" date="2017" name="Genome Biol.">
        <title>Comparative genomics reveals high biological diversity and specific adaptations in the industrially and medically important fungal genus Aspergillus.</title>
        <authorList>
            <person name="de Vries R.P."/>
            <person name="Riley R."/>
            <person name="Wiebenga A."/>
            <person name="Aguilar-Osorio G."/>
            <person name="Amillis S."/>
            <person name="Uchima C.A."/>
            <person name="Anderluh G."/>
            <person name="Asadollahi M."/>
            <person name="Askin M."/>
            <person name="Barry K."/>
            <person name="Battaglia E."/>
            <person name="Bayram O."/>
            <person name="Benocci T."/>
            <person name="Braus-Stromeyer S.A."/>
            <person name="Caldana C."/>
            <person name="Canovas D."/>
            <person name="Cerqueira G.C."/>
            <person name="Chen F."/>
            <person name="Chen W."/>
            <person name="Choi C."/>
            <person name="Clum A."/>
            <person name="Dos Santos R.A."/>
            <person name="Damasio A.R."/>
            <person name="Diallinas G."/>
            <person name="Emri T."/>
            <person name="Fekete E."/>
            <person name="Flipphi M."/>
            <person name="Freyberg S."/>
            <person name="Gallo A."/>
            <person name="Gournas C."/>
            <person name="Habgood R."/>
            <person name="Hainaut M."/>
            <person name="Harispe M.L."/>
            <person name="Henrissat B."/>
            <person name="Hilden K.S."/>
            <person name="Hope R."/>
            <person name="Hossain A."/>
            <person name="Karabika E."/>
            <person name="Karaffa L."/>
            <person name="Karanyi Z."/>
            <person name="Krasevec N."/>
            <person name="Kuo A."/>
            <person name="Kusch H."/>
            <person name="LaButti K."/>
            <person name="Lagendijk E.L."/>
            <person name="Lapidus A."/>
            <person name="Levasseur A."/>
            <person name="Lindquist E."/>
            <person name="Lipzen A."/>
            <person name="Logrieco A.F."/>
            <person name="MacCabe A."/>
            <person name="Maekelae M.R."/>
            <person name="Malavazi I."/>
            <person name="Melin P."/>
            <person name="Meyer V."/>
            <person name="Mielnichuk N."/>
            <person name="Miskei M."/>
            <person name="Molnar A.P."/>
            <person name="Mule G."/>
            <person name="Ngan C.Y."/>
            <person name="Orejas M."/>
            <person name="Orosz E."/>
            <person name="Ouedraogo J.P."/>
            <person name="Overkamp K.M."/>
            <person name="Park H.-S."/>
            <person name="Perrone G."/>
            <person name="Piumi F."/>
            <person name="Punt P.J."/>
            <person name="Ram A.F."/>
            <person name="Ramon A."/>
            <person name="Rauscher S."/>
            <person name="Record E."/>
            <person name="Riano-Pachon D.M."/>
            <person name="Robert V."/>
            <person name="Roehrig J."/>
            <person name="Ruller R."/>
            <person name="Salamov A."/>
            <person name="Salih N.S."/>
            <person name="Samson R.A."/>
            <person name="Sandor E."/>
            <person name="Sanguinetti M."/>
            <person name="Schuetze T."/>
            <person name="Sepcic K."/>
            <person name="Shelest E."/>
            <person name="Sherlock G."/>
            <person name="Sophianopoulou V."/>
            <person name="Squina F.M."/>
            <person name="Sun H."/>
            <person name="Susca A."/>
            <person name="Todd R.B."/>
            <person name="Tsang A."/>
            <person name="Unkles S.E."/>
            <person name="van de Wiele N."/>
            <person name="van Rossen-Uffink D."/>
            <person name="Oliveira J.V."/>
            <person name="Vesth T.C."/>
            <person name="Visser J."/>
            <person name="Yu J.-H."/>
            <person name="Zhou M."/>
            <person name="Andersen M.R."/>
            <person name="Archer D.B."/>
            <person name="Baker S.E."/>
            <person name="Benoit I."/>
            <person name="Brakhage A.A."/>
            <person name="Braus G.H."/>
            <person name="Fischer R."/>
            <person name="Frisvad J.C."/>
            <person name="Goldman G.H."/>
            <person name="Houbraken J."/>
            <person name="Oakley B."/>
            <person name="Pocsi I."/>
            <person name="Scazzocchio C."/>
            <person name="Seiboth B."/>
            <person name="vanKuyk P.A."/>
            <person name="Wortman J."/>
            <person name="Dyer P.S."/>
            <person name="Grigoriev I.V."/>
        </authorList>
    </citation>
    <scope>NUCLEOTIDE SEQUENCE [LARGE SCALE GENOMIC DNA]</scope>
    <source>
        <strain evidence="4">CBS 516.65</strain>
    </source>
</reference>
<evidence type="ECO:0000256" key="2">
    <source>
        <dbReference type="SAM" id="MobiDB-lite"/>
    </source>
</evidence>
<dbReference type="Gene3D" id="3.40.50.720">
    <property type="entry name" value="NAD(P)-binding Rossmann-like Domain"/>
    <property type="match status" value="1"/>
</dbReference>
<dbReference type="STRING" id="1160497.A0A1L9VDG2"/>
<dbReference type="InterPro" id="IPR002347">
    <property type="entry name" value="SDR_fam"/>
</dbReference>
<dbReference type="EMBL" id="KV878904">
    <property type="protein sequence ID" value="OJJ81964.1"/>
    <property type="molecule type" value="Genomic_DNA"/>
</dbReference>
<sequence length="177" mass="20164">MVKATVIHEFNSHFTNTQPQNQEPVCVFAGATSGIGAATLTSITSILRNPTLYILGRSVSRFAIQQEKLHSLNLDAKIVFLEVDVSLLSDVDKAYERIQRDEWKVDYLYMSAGLVPLNGAEYTKEGLEICFALPYYTRIRLISNLLPLLSITESARPKRSQRRERKTPNRKRPRPRN</sequence>
<dbReference type="Proteomes" id="UP000184300">
    <property type="component" value="Unassembled WGS sequence"/>
</dbReference>
<dbReference type="InterPro" id="IPR036291">
    <property type="entry name" value="NAD(P)-bd_dom_sf"/>
</dbReference>
<dbReference type="PANTHER" id="PTHR47534">
    <property type="entry name" value="YALI0E05731P"/>
    <property type="match status" value="1"/>
</dbReference>
<dbReference type="OrthoDB" id="2898509at2759"/>
<dbReference type="InterPro" id="IPR052228">
    <property type="entry name" value="Sec_Metab_Biosynth_Oxidored"/>
</dbReference>
<dbReference type="SUPFAM" id="SSF51735">
    <property type="entry name" value="NAD(P)-binding Rossmann-fold domains"/>
    <property type="match status" value="1"/>
</dbReference>
<keyword evidence="4" id="KW-1185">Reference proteome</keyword>
<protein>
    <recommendedName>
        <fullName evidence="5">Ketoreductase (KR) domain-containing protein</fullName>
    </recommendedName>
</protein>
<evidence type="ECO:0000256" key="1">
    <source>
        <dbReference type="ARBA" id="ARBA00023002"/>
    </source>
</evidence>
<proteinExistence type="predicted"/>
<organism evidence="3 4">
    <name type="scientific">Aspergillus glaucus CBS 516.65</name>
    <dbReference type="NCBI Taxonomy" id="1160497"/>
    <lineage>
        <taxon>Eukaryota</taxon>
        <taxon>Fungi</taxon>
        <taxon>Dikarya</taxon>
        <taxon>Ascomycota</taxon>
        <taxon>Pezizomycotina</taxon>
        <taxon>Eurotiomycetes</taxon>
        <taxon>Eurotiomycetidae</taxon>
        <taxon>Eurotiales</taxon>
        <taxon>Aspergillaceae</taxon>
        <taxon>Aspergillus</taxon>
        <taxon>Aspergillus subgen. Aspergillus</taxon>
    </lineage>
</organism>
<gene>
    <name evidence="3" type="ORF">ASPGLDRAFT_1497323</name>
</gene>
<dbReference type="GO" id="GO:0016491">
    <property type="term" value="F:oxidoreductase activity"/>
    <property type="evidence" value="ECO:0007669"/>
    <property type="project" value="UniProtKB-KW"/>
</dbReference>
<dbReference type="Pfam" id="PF00106">
    <property type="entry name" value="adh_short"/>
    <property type="match status" value="1"/>
</dbReference>
<dbReference type="PANTHER" id="PTHR47534:SF3">
    <property type="entry name" value="ALCOHOL DEHYDROGENASE-LIKE C-TERMINAL DOMAIN-CONTAINING PROTEIN"/>
    <property type="match status" value="1"/>
</dbReference>
<accession>A0A1L9VDG2</accession>
<feature type="compositionally biased region" description="Basic residues" evidence="2">
    <location>
        <begin position="157"/>
        <end position="177"/>
    </location>
</feature>
<dbReference type="GeneID" id="34458332"/>
<evidence type="ECO:0000313" key="3">
    <source>
        <dbReference type="EMBL" id="OJJ81964.1"/>
    </source>
</evidence>
<dbReference type="AlphaFoldDB" id="A0A1L9VDG2"/>
<dbReference type="RefSeq" id="XP_022398662.1">
    <property type="nucleotide sequence ID" value="XM_022542071.1"/>
</dbReference>
<name>A0A1L9VDG2_ASPGL</name>
<evidence type="ECO:0000313" key="4">
    <source>
        <dbReference type="Proteomes" id="UP000184300"/>
    </source>
</evidence>